<evidence type="ECO:0000313" key="3">
    <source>
        <dbReference type="Proteomes" id="UP001250214"/>
    </source>
</evidence>
<accession>A0ABU2H6C5</accession>
<dbReference type="Proteomes" id="UP001250214">
    <property type="component" value="Unassembled WGS sequence"/>
</dbReference>
<evidence type="ECO:0000313" key="2">
    <source>
        <dbReference type="EMBL" id="MDS1270399.1"/>
    </source>
</evidence>
<dbReference type="EMBL" id="JAVLVT010000003">
    <property type="protein sequence ID" value="MDS1270399.1"/>
    <property type="molecule type" value="Genomic_DNA"/>
</dbReference>
<evidence type="ECO:0000259" key="1">
    <source>
        <dbReference type="SMART" id="SM00849"/>
    </source>
</evidence>
<gene>
    <name evidence="2" type="ORF">RIF23_08840</name>
</gene>
<dbReference type="SMART" id="SM00849">
    <property type="entry name" value="Lactamase_B"/>
    <property type="match status" value="1"/>
</dbReference>
<sequence>MTQPTESTRPPNIPVDHIVTSGVVRRGGLEWDVDTNVWMVGNDRTAIVLDAAHDAQAVARALGDRELMAIVCTHGHHGHINAAVELAELTDSPILLHPDDDGLWHPVYPDRPPDAPLLAGERLQAGDVELRVLHTPGHTPGGVCLYAPDIGTVFTGDTLLWDGPGSTRAPEADPALLVRTIREQLLSLPVDTVVLPGHGSSTTVGAATDVLAGR</sequence>
<reference evidence="3" key="1">
    <citation type="submission" date="2023-07" db="EMBL/GenBank/DDBJ databases">
        <title>Novel species in the genus Lipingzhangella isolated from Sambhar Salt Lake.</title>
        <authorList>
            <person name="Jiya N."/>
            <person name="Kajale S."/>
            <person name="Sharma A."/>
        </authorList>
    </citation>
    <scope>NUCLEOTIDE SEQUENCE [LARGE SCALE GENOMIC DNA]</scope>
    <source>
        <strain evidence="3">LS1_29</strain>
    </source>
</reference>
<dbReference type="RefSeq" id="WP_310911912.1">
    <property type="nucleotide sequence ID" value="NZ_JAVLVT010000003.1"/>
</dbReference>
<comment type="caution">
    <text evidence="2">The sequence shown here is derived from an EMBL/GenBank/DDBJ whole genome shotgun (WGS) entry which is preliminary data.</text>
</comment>
<organism evidence="2 3">
    <name type="scientific">Lipingzhangella rawalii</name>
    <dbReference type="NCBI Taxonomy" id="2055835"/>
    <lineage>
        <taxon>Bacteria</taxon>
        <taxon>Bacillati</taxon>
        <taxon>Actinomycetota</taxon>
        <taxon>Actinomycetes</taxon>
        <taxon>Streptosporangiales</taxon>
        <taxon>Nocardiopsidaceae</taxon>
        <taxon>Lipingzhangella</taxon>
    </lineage>
</organism>
<dbReference type="Gene3D" id="3.60.15.10">
    <property type="entry name" value="Ribonuclease Z/Hydroxyacylglutathione hydrolase-like"/>
    <property type="match status" value="1"/>
</dbReference>
<dbReference type="PANTHER" id="PTHR46233:SF4">
    <property type="entry name" value="METALLO-BETA-LACTAMASE DOMAIN-CONTAINING PROTEIN"/>
    <property type="match status" value="1"/>
</dbReference>
<dbReference type="CDD" id="cd06262">
    <property type="entry name" value="metallo-hydrolase-like_MBL-fold"/>
    <property type="match status" value="1"/>
</dbReference>
<dbReference type="InterPro" id="IPR036866">
    <property type="entry name" value="RibonucZ/Hydroxyglut_hydro"/>
</dbReference>
<protein>
    <submittedName>
        <fullName evidence="2">MBL fold metallo-hydrolase</fullName>
    </submittedName>
</protein>
<name>A0ABU2H6C5_9ACTN</name>
<proteinExistence type="predicted"/>
<feature type="domain" description="Metallo-beta-lactamase" evidence="1">
    <location>
        <begin position="34"/>
        <end position="198"/>
    </location>
</feature>
<dbReference type="Pfam" id="PF00753">
    <property type="entry name" value="Lactamase_B"/>
    <property type="match status" value="1"/>
</dbReference>
<dbReference type="InterPro" id="IPR051453">
    <property type="entry name" value="MBL_Glyoxalase_II"/>
</dbReference>
<dbReference type="SUPFAM" id="SSF56281">
    <property type="entry name" value="Metallo-hydrolase/oxidoreductase"/>
    <property type="match status" value="1"/>
</dbReference>
<dbReference type="InterPro" id="IPR001279">
    <property type="entry name" value="Metallo-B-lactamas"/>
</dbReference>
<keyword evidence="3" id="KW-1185">Reference proteome</keyword>
<dbReference type="PANTHER" id="PTHR46233">
    <property type="entry name" value="HYDROXYACYLGLUTATHIONE HYDROLASE GLOC"/>
    <property type="match status" value="1"/>
</dbReference>